<keyword evidence="21" id="KW-0046">Antibiotic resistance</keyword>
<dbReference type="GO" id="GO:0008658">
    <property type="term" value="F:penicillin binding"/>
    <property type="evidence" value="ECO:0007669"/>
    <property type="project" value="InterPro"/>
</dbReference>
<dbReference type="AlphaFoldDB" id="A0AB38YEW6"/>
<keyword evidence="12" id="KW-0328">Glycosyltransferase</keyword>
<evidence type="ECO:0000313" key="33">
    <source>
        <dbReference type="EMBL" id="WLD57903.1"/>
    </source>
</evidence>
<comment type="pathway">
    <text evidence="3">Cell wall biogenesis; peptidoglycan biosynthesis.</text>
</comment>
<evidence type="ECO:0000256" key="3">
    <source>
        <dbReference type="ARBA" id="ARBA00004752"/>
    </source>
</evidence>
<feature type="transmembrane region" description="Helical" evidence="29">
    <location>
        <begin position="12"/>
        <end position="33"/>
    </location>
</feature>
<keyword evidence="23" id="KW-0961">Cell wall biogenesis/degradation</keyword>
<dbReference type="EC" id="3.4.16.4" evidence="6"/>
<comment type="pathway">
    <text evidence="27">Glycan biosynthesis.</text>
</comment>
<evidence type="ECO:0000256" key="16">
    <source>
        <dbReference type="ARBA" id="ARBA00022960"/>
    </source>
</evidence>
<gene>
    <name evidence="33" type="ORF">NFC81_14485</name>
</gene>
<dbReference type="Gene3D" id="1.10.3810.10">
    <property type="entry name" value="Biosynthetic peptidoglycan transglycosylase-like"/>
    <property type="match status" value="1"/>
</dbReference>
<sequence>MKWLKNTWHTLLWLGLTAVFGFIMVCAAIYIYLAPPIPPVEVLKDVKLQTPLRIYSADNQLLAEIGEQRRTPIQFDEIPELYVKALLAIEDHRFETHPGVDPLRFGSAVLDFVTTGDLGAGGSTLTQQVARSFFLNRDKTFTRKFTEIILAFRMEQVLTKAEIFELYSNQMYLGHRAYGAQAAAQVYYGRDLSELTLPQLATIAGLHQLPSAANPLSFPQRSLARRNVVLSRMHSLGFITREAYEDARSAPITAQRSTNRMAISAPYVAEMARQEMVALFGDDVINEGYKVYTTVRADYQQWAHDAVVDGLLDYSQRHGYIGPEGQHELPEDHALVDTDLYQSIVNRYGFFGGLEPALIIDVHDDGALAWGRYNGYIEIPLERLAWARERRTIDTFGPRIEHPSDVVAVGDVVRLKREGESDWRFTQIPRAQSAFVVLDPNDGAIVSLVGGFDYFLSSYNRVTQAARQPGSNFKPFVYAAALDRGYSASTLINDAPFVVEDSTLEGLWRPRNSGDRYLGYIPMREGLYRSINVASVRLLNDIGVGYAANYVSRFGLNPSSIQRNLGMVLGNSTHTPLEIARGYSVFANGGYLVNPYLIDRVEDANGNIVYESPRVRVCAECEPGTPGVAERVISPQTHFIMTHMMRDTIQRGTATAARSLNRSDIGGKTGTTNNAVDAWFSGFSPHLTGVSWMGFDNSTTLGFNEFGGRAALPVWMNFMSKALADKPVAVWPQPQGIVQARIDPTTGRLAPPGSSNAVFEIFQADRVPTEASQPSSPNMPGLFGGGAPANGSDSNNDGLDQLF</sequence>
<evidence type="ECO:0000256" key="19">
    <source>
        <dbReference type="ARBA" id="ARBA00022989"/>
    </source>
</evidence>
<keyword evidence="9" id="KW-0997">Cell inner membrane</keyword>
<dbReference type="PANTHER" id="PTHR32282">
    <property type="entry name" value="BINDING PROTEIN TRANSPEPTIDASE, PUTATIVE-RELATED"/>
    <property type="match status" value="1"/>
</dbReference>
<comment type="similarity">
    <text evidence="5">In the N-terminal section; belongs to the glycosyltransferase 51 family.</text>
</comment>
<evidence type="ECO:0000256" key="4">
    <source>
        <dbReference type="ARBA" id="ARBA00007090"/>
    </source>
</evidence>
<dbReference type="GO" id="GO:0030288">
    <property type="term" value="C:outer membrane-bounded periplasmic space"/>
    <property type="evidence" value="ECO:0007669"/>
    <property type="project" value="TreeGrafter"/>
</dbReference>
<dbReference type="Gene3D" id="3.40.710.10">
    <property type="entry name" value="DD-peptidase/beta-lactamase superfamily"/>
    <property type="match status" value="2"/>
</dbReference>
<evidence type="ECO:0000259" key="31">
    <source>
        <dbReference type="Pfam" id="PF00912"/>
    </source>
</evidence>
<accession>A0AB38YEW6</accession>
<evidence type="ECO:0000256" key="23">
    <source>
        <dbReference type="ARBA" id="ARBA00023316"/>
    </source>
</evidence>
<dbReference type="InterPro" id="IPR023346">
    <property type="entry name" value="Lysozyme-like_dom_sf"/>
</dbReference>
<dbReference type="RefSeq" id="WP_304995185.1">
    <property type="nucleotide sequence ID" value="NZ_CP101717.1"/>
</dbReference>
<evidence type="ECO:0000256" key="12">
    <source>
        <dbReference type="ARBA" id="ARBA00022676"/>
    </source>
</evidence>
<reference evidence="33" key="1">
    <citation type="submission" date="2022-07" db="EMBL/GenBank/DDBJ databases">
        <title>Complete genome sequence of Salinispirillum sp. LH10-3-1 capable of multiple carbohydrate inversion isolated from a soda lake.</title>
        <authorList>
            <person name="Liu J."/>
            <person name="Zhai Y."/>
            <person name="Zhang H."/>
            <person name="Yang H."/>
            <person name="Qu J."/>
            <person name="Li J."/>
        </authorList>
    </citation>
    <scope>NUCLEOTIDE SEQUENCE</scope>
    <source>
        <strain evidence="33">LH 10-3-1</strain>
    </source>
</reference>
<name>A0AB38YEW6_9GAMM</name>
<comment type="similarity">
    <text evidence="4">In the C-terminal section; belongs to the transpeptidase family.</text>
</comment>
<evidence type="ECO:0000259" key="32">
    <source>
        <dbReference type="Pfam" id="PF17092"/>
    </source>
</evidence>
<dbReference type="NCBIfam" id="TIGR02074">
    <property type="entry name" value="PBP_1a_fam"/>
    <property type="match status" value="1"/>
</dbReference>
<evidence type="ECO:0000256" key="6">
    <source>
        <dbReference type="ARBA" id="ARBA00012448"/>
    </source>
</evidence>
<dbReference type="Pfam" id="PF00912">
    <property type="entry name" value="Transgly"/>
    <property type="match status" value="1"/>
</dbReference>
<evidence type="ECO:0000256" key="24">
    <source>
        <dbReference type="ARBA" id="ARBA00034000"/>
    </source>
</evidence>
<dbReference type="PANTHER" id="PTHR32282:SF27">
    <property type="entry name" value="PENICILLIN-BINDING PROTEIN 1A"/>
    <property type="match status" value="1"/>
</dbReference>
<dbReference type="InterPro" id="IPR031376">
    <property type="entry name" value="PCB_OB"/>
</dbReference>
<keyword evidence="13" id="KW-0808">Transferase</keyword>
<evidence type="ECO:0000256" key="28">
    <source>
        <dbReference type="SAM" id="MobiDB-lite"/>
    </source>
</evidence>
<evidence type="ECO:0000256" key="10">
    <source>
        <dbReference type="ARBA" id="ARBA00022645"/>
    </source>
</evidence>
<evidence type="ECO:0000256" key="20">
    <source>
        <dbReference type="ARBA" id="ARBA00023136"/>
    </source>
</evidence>
<dbReference type="GO" id="GO:0046677">
    <property type="term" value="P:response to antibiotic"/>
    <property type="evidence" value="ECO:0007669"/>
    <property type="project" value="UniProtKB-KW"/>
</dbReference>
<dbReference type="GO" id="GO:0006508">
    <property type="term" value="P:proteolysis"/>
    <property type="evidence" value="ECO:0007669"/>
    <property type="project" value="UniProtKB-KW"/>
</dbReference>
<keyword evidence="11" id="KW-0645">Protease</keyword>
<dbReference type="EC" id="2.4.99.28" evidence="25"/>
<comment type="catalytic activity">
    <reaction evidence="26">
        <text>[GlcNAc-(1-&gt;4)-Mur2Ac(oyl-L-Ala-gamma-D-Glu-L-Lys-D-Ala-D-Ala)](n)-di-trans,octa-cis-undecaprenyl diphosphate + beta-D-GlcNAc-(1-&gt;4)-Mur2Ac(oyl-L-Ala-gamma-D-Glu-L-Lys-D-Ala-D-Ala)-di-trans,octa-cis-undecaprenyl diphosphate = [GlcNAc-(1-&gt;4)-Mur2Ac(oyl-L-Ala-gamma-D-Glu-L-Lys-D-Ala-D-Ala)](n+1)-di-trans,octa-cis-undecaprenyl diphosphate + di-trans,octa-cis-undecaprenyl diphosphate + H(+)</text>
        <dbReference type="Rhea" id="RHEA:23708"/>
        <dbReference type="Rhea" id="RHEA-COMP:9602"/>
        <dbReference type="Rhea" id="RHEA-COMP:9603"/>
        <dbReference type="ChEBI" id="CHEBI:15378"/>
        <dbReference type="ChEBI" id="CHEBI:58405"/>
        <dbReference type="ChEBI" id="CHEBI:60033"/>
        <dbReference type="ChEBI" id="CHEBI:78435"/>
        <dbReference type="EC" id="2.4.99.28"/>
    </reaction>
</comment>
<comment type="function">
    <text evidence="1">Cell wall formation. Synthesis of cross-linked peptidoglycan from the lipid intermediates. The enzyme has a penicillin-insensitive transglycosylase N-terminal domain (formation of linear glycan strands) and a penicillin-sensitive transpeptidase C-terminal domain (cross-linking of the peptide subunits).</text>
</comment>
<evidence type="ECO:0000256" key="25">
    <source>
        <dbReference type="ARBA" id="ARBA00044770"/>
    </source>
</evidence>
<keyword evidence="18" id="KW-0573">Peptidoglycan synthesis</keyword>
<evidence type="ECO:0000256" key="17">
    <source>
        <dbReference type="ARBA" id="ARBA00022968"/>
    </source>
</evidence>
<dbReference type="Pfam" id="PF17092">
    <property type="entry name" value="PCB_OB"/>
    <property type="match status" value="1"/>
</dbReference>
<feature type="domain" description="Penicillin-binding protein transpeptidase" evidence="30">
    <location>
        <begin position="434"/>
        <end position="709"/>
    </location>
</feature>
<feature type="domain" description="Penicillin-binding protein OB-like" evidence="32">
    <location>
        <begin position="320"/>
        <end position="430"/>
    </location>
</feature>
<evidence type="ECO:0000256" key="2">
    <source>
        <dbReference type="ARBA" id="ARBA00004249"/>
    </source>
</evidence>
<protein>
    <recommendedName>
        <fullName evidence="7">Penicillin-binding protein 1A</fullName>
        <ecNumber evidence="25">2.4.99.28</ecNumber>
        <ecNumber evidence="6">3.4.16.4</ecNumber>
    </recommendedName>
</protein>
<feature type="region of interest" description="Disordered" evidence="28">
    <location>
        <begin position="767"/>
        <end position="803"/>
    </location>
</feature>
<keyword evidence="15" id="KW-0378">Hydrolase</keyword>
<evidence type="ECO:0000256" key="11">
    <source>
        <dbReference type="ARBA" id="ARBA00022670"/>
    </source>
</evidence>
<proteinExistence type="inferred from homology"/>
<evidence type="ECO:0000256" key="14">
    <source>
        <dbReference type="ARBA" id="ARBA00022692"/>
    </source>
</evidence>
<evidence type="ECO:0000256" key="26">
    <source>
        <dbReference type="ARBA" id="ARBA00049902"/>
    </source>
</evidence>
<evidence type="ECO:0000256" key="29">
    <source>
        <dbReference type="SAM" id="Phobius"/>
    </source>
</evidence>
<keyword evidence="22" id="KW-0511">Multifunctional enzyme</keyword>
<evidence type="ECO:0000256" key="1">
    <source>
        <dbReference type="ARBA" id="ARBA00002624"/>
    </source>
</evidence>
<dbReference type="Pfam" id="PF00905">
    <property type="entry name" value="Transpeptidase"/>
    <property type="match status" value="1"/>
</dbReference>
<dbReference type="InterPro" id="IPR050396">
    <property type="entry name" value="Glycosyltr_51/Transpeptidase"/>
</dbReference>
<comment type="catalytic activity">
    <reaction evidence="24">
        <text>Preferential cleavage: (Ac)2-L-Lys-D-Ala-|-D-Ala. Also transpeptidation of peptidyl-alanyl moieties that are N-acyl substituents of D-alanine.</text>
        <dbReference type="EC" id="3.4.16.4"/>
    </reaction>
</comment>
<evidence type="ECO:0000256" key="8">
    <source>
        <dbReference type="ARBA" id="ARBA00022475"/>
    </source>
</evidence>
<evidence type="ECO:0000256" key="5">
    <source>
        <dbReference type="ARBA" id="ARBA00007739"/>
    </source>
</evidence>
<dbReference type="InterPro" id="IPR036950">
    <property type="entry name" value="PBP_transglycosylase"/>
</dbReference>
<dbReference type="SUPFAM" id="SSF53955">
    <property type="entry name" value="Lysozyme-like"/>
    <property type="match status" value="1"/>
</dbReference>
<evidence type="ECO:0000256" key="13">
    <source>
        <dbReference type="ARBA" id="ARBA00022679"/>
    </source>
</evidence>
<evidence type="ECO:0000256" key="7">
    <source>
        <dbReference type="ARBA" id="ARBA00018638"/>
    </source>
</evidence>
<evidence type="ECO:0000259" key="30">
    <source>
        <dbReference type="Pfam" id="PF00905"/>
    </source>
</evidence>
<evidence type="ECO:0000256" key="9">
    <source>
        <dbReference type="ARBA" id="ARBA00022519"/>
    </source>
</evidence>
<keyword evidence="20 29" id="KW-0472">Membrane</keyword>
<comment type="subcellular location">
    <subcellularLocation>
        <location evidence="2">Cell inner membrane</location>
        <topology evidence="2">Single-pass type II membrane protein</topology>
    </subcellularLocation>
</comment>
<dbReference type="GO" id="GO:0009002">
    <property type="term" value="F:serine-type D-Ala-D-Ala carboxypeptidase activity"/>
    <property type="evidence" value="ECO:0007669"/>
    <property type="project" value="UniProtKB-EC"/>
</dbReference>
<feature type="domain" description="Glycosyl transferase family 51" evidence="31">
    <location>
        <begin position="59"/>
        <end position="234"/>
    </location>
</feature>
<dbReference type="FunFam" id="1.10.3810.10:FF:000003">
    <property type="entry name" value="Penicillin-binding protein 1a"/>
    <property type="match status" value="1"/>
</dbReference>
<keyword evidence="16" id="KW-0133">Cell shape</keyword>
<evidence type="ECO:0000256" key="15">
    <source>
        <dbReference type="ARBA" id="ARBA00022801"/>
    </source>
</evidence>
<dbReference type="GO" id="GO:0008360">
    <property type="term" value="P:regulation of cell shape"/>
    <property type="evidence" value="ECO:0007669"/>
    <property type="project" value="UniProtKB-KW"/>
</dbReference>
<dbReference type="SUPFAM" id="SSF56601">
    <property type="entry name" value="beta-lactamase/transpeptidase-like"/>
    <property type="match status" value="1"/>
</dbReference>
<organism evidence="33">
    <name type="scientific">Salinispirillum sp. LH 10-3-1</name>
    <dbReference type="NCBI Taxonomy" id="2952525"/>
    <lineage>
        <taxon>Bacteria</taxon>
        <taxon>Pseudomonadati</taxon>
        <taxon>Pseudomonadota</taxon>
        <taxon>Gammaproteobacteria</taxon>
        <taxon>Oceanospirillales</taxon>
        <taxon>Saccharospirillaceae</taxon>
        <taxon>Salinispirillum</taxon>
    </lineage>
</organism>
<dbReference type="GO" id="GO:0009252">
    <property type="term" value="P:peptidoglycan biosynthetic process"/>
    <property type="evidence" value="ECO:0007669"/>
    <property type="project" value="UniProtKB-KW"/>
</dbReference>
<dbReference type="GO" id="GO:0071555">
    <property type="term" value="P:cell wall organization"/>
    <property type="evidence" value="ECO:0007669"/>
    <property type="project" value="UniProtKB-KW"/>
</dbReference>
<keyword evidence="19 29" id="KW-1133">Transmembrane helix</keyword>
<evidence type="ECO:0000256" key="22">
    <source>
        <dbReference type="ARBA" id="ARBA00023268"/>
    </source>
</evidence>
<feature type="compositionally biased region" description="Polar residues" evidence="28">
    <location>
        <begin position="791"/>
        <end position="803"/>
    </location>
</feature>
<evidence type="ECO:0000256" key="21">
    <source>
        <dbReference type="ARBA" id="ARBA00023251"/>
    </source>
</evidence>
<keyword evidence="8" id="KW-1003">Cell membrane</keyword>
<evidence type="ECO:0000256" key="18">
    <source>
        <dbReference type="ARBA" id="ARBA00022984"/>
    </source>
</evidence>
<keyword evidence="14 29" id="KW-0812">Transmembrane</keyword>
<dbReference type="GO" id="GO:0005886">
    <property type="term" value="C:plasma membrane"/>
    <property type="evidence" value="ECO:0007669"/>
    <property type="project" value="UniProtKB-SubCell"/>
</dbReference>
<dbReference type="InterPro" id="IPR001264">
    <property type="entry name" value="Glyco_trans_51"/>
</dbReference>
<dbReference type="EMBL" id="CP101717">
    <property type="protein sequence ID" value="WLD57903.1"/>
    <property type="molecule type" value="Genomic_DNA"/>
</dbReference>
<evidence type="ECO:0000256" key="27">
    <source>
        <dbReference type="ARBA" id="ARBA00060592"/>
    </source>
</evidence>
<dbReference type="InterPro" id="IPR001460">
    <property type="entry name" value="PCN-bd_Tpept"/>
</dbReference>
<keyword evidence="10" id="KW-0121">Carboxypeptidase</keyword>
<dbReference type="InterPro" id="IPR012338">
    <property type="entry name" value="Beta-lactam/transpept-like"/>
</dbReference>
<keyword evidence="17" id="KW-0735">Signal-anchor</keyword>
<dbReference type="GO" id="GO:0008955">
    <property type="term" value="F:peptidoglycan glycosyltransferase activity"/>
    <property type="evidence" value="ECO:0007669"/>
    <property type="project" value="UniProtKB-EC"/>
</dbReference>